<dbReference type="PROSITE" id="PS51318">
    <property type="entry name" value="TAT"/>
    <property type="match status" value="1"/>
</dbReference>
<dbReference type="GO" id="GO:0016989">
    <property type="term" value="F:sigma factor antagonist activity"/>
    <property type="evidence" value="ECO:0007669"/>
    <property type="project" value="TreeGrafter"/>
</dbReference>
<dbReference type="OrthoDB" id="1099576at2"/>
<evidence type="ECO:0000313" key="1">
    <source>
        <dbReference type="EMBL" id="VDN61108.1"/>
    </source>
</evidence>
<dbReference type="AlphaFoldDB" id="A0A653AXM8"/>
<dbReference type="EMBL" id="LR130779">
    <property type="protein sequence ID" value="VDN61108.1"/>
    <property type="molecule type" value="Genomic_DNA"/>
</dbReference>
<sequence length="306" mass="33576">MSRAGQPPEAVVRSAIEWQMRLRADPASAELQRQLHDWLALDELHDLAWQRLQQMAGLFRVAPLADAAQTIPLLQRAEADLSRRRMLKLLGLTAGSATLLAATTAPAWRADFATATGETRRLSLAGDVEVLLNTGSALDVHGQQLLLRGGEALVEGAQWRLRCAHADCLGQHARMSVRERDGRSEIRVEQGEVLVRAAAGQRQLQAGDGLAVSATRMSTLGPGALDPFAWARGLLAVRDIRLADFLAEAGRYRHGWLGCDPTVADLRLSGVFRLAEPELMLRNITHLLPVALVERTRWWVRVVPVA</sequence>
<dbReference type="PANTHER" id="PTHR30273">
    <property type="entry name" value="PERIPLASMIC SIGNAL SENSOR AND SIGMA FACTOR ACTIVATOR FECR-RELATED"/>
    <property type="match status" value="1"/>
</dbReference>
<accession>A0A653AXM8</accession>
<organism evidence="1">
    <name type="scientific">Ectopseudomonas oleovorans</name>
    <name type="common">Pseudomonas oleovorans</name>
    <dbReference type="NCBI Taxonomy" id="301"/>
    <lineage>
        <taxon>Bacteria</taxon>
        <taxon>Pseudomonadati</taxon>
        <taxon>Pseudomonadota</taxon>
        <taxon>Gammaproteobacteria</taxon>
        <taxon>Pseudomonadales</taxon>
        <taxon>Pseudomonadaceae</taxon>
        <taxon>Ectopseudomonas</taxon>
    </lineage>
</organism>
<dbReference type="InterPro" id="IPR006311">
    <property type="entry name" value="TAT_signal"/>
</dbReference>
<dbReference type="PANTHER" id="PTHR30273:SF2">
    <property type="entry name" value="PROTEIN FECR"/>
    <property type="match status" value="1"/>
</dbReference>
<dbReference type="Pfam" id="PF16220">
    <property type="entry name" value="DUF4880"/>
    <property type="match status" value="1"/>
</dbReference>
<proteinExistence type="predicted"/>
<protein>
    <submittedName>
        <fullName evidence="1">Ferric-dicitrate binding protein FerR, regulates iron transport through sigma-19</fullName>
    </submittedName>
</protein>
<dbReference type="PIRSF" id="PIRSF018266">
    <property type="entry name" value="FecR"/>
    <property type="match status" value="1"/>
</dbReference>
<dbReference type="InterPro" id="IPR012373">
    <property type="entry name" value="Ferrdict_sens_TM"/>
</dbReference>
<reference evidence="1" key="1">
    <citation type="submission" date="2018-11" db="EMBL/GenBank/DDBJ databases">
        <authorList>
            <consortium name="Genoscope - CEA"/>
            <person name="William W."/>
        </authorList>
    </citation>
    <scope>NUCLEOTIDE SEQUENCE [LARGE SCALE GENOMIC DNA]</scope>
    <source>
        <strain evidence="1">T9AD</strain>
    </source>
</reference>
<gene>
    <name evidence="1" type="ORF">POT9AD_0112</name>
</gene>
<name>A0A653AXM8_ECTOL</name>
<dbReference type="Gene3D" id="2.60.120.1440">
    <property type="match status" value="1"/>
</dbReference>
<dbReference type="InterPro" id="IPR032623">
    <property type="entry name" value="FecR_N"/>
</dbReference>